<sequence length="103" mass="12215">MQIKATISVSIQQLAILFFYNPFHIIIKHYSGCCGCNQCHCNVIFVMWAYKFSSLLIRNGKKIWSQHLYCTKFKFWIIENGMIDREYEEWNIIAFYTGGCKQV</sequence>
<reference evidence="2" key="1">
    <citation type="submission" date="2022-11" db="UniProtKB">
        <authorList>
            <consortium name="WormBaseParasite"/>
        </authorList>
    </citation>
    <scope>IDENTIFICATION</scope>
</reference>
<dbReference type="WBParaSite" id="Minc3s03529g34110">
    <property type="protein sequence ID" value="Minc3s03529g34110"/>
    <property type="gene ID" value="Minc3s03529g34110"/>
</dbReference>
<keyword evidence="1" id="KW-1185">Reference proteome</keyword>
<evidence type="ECO:0000313" key="2">
    <source>
        <dbReference type="WBParaSite" id="Minc3s03529g34110"/>
    </source>
</evidence>
<evidence type="ECO:0000313" key="1">
    <source>
        <dbReference type="Proteomes" id="UP000887563"/>
    </source>
</evidence>
<dbReference type="Proteomes" id="UP000887563">
    <property type="component" value="Unplaced"/>
</dbReference>
<dbReference type="AlphaFoldDB" id="A0A914N1Q0"/>
<protein>
    <submittedName>
        <fullName evidence="2">Candidate secreted effector</fullName>
    </submittedName>
</protein>
<proteinExistence type="predicted"/>
<name>A0A914N1Q0_MELIC</name>
<accession>A0A914N1Q0</accession>
<organism evidence="1 2">
    <name type="scientific">Meloidogyne incognita</name>
    <name type="common">Southern root-knot nematode worm</name>
    <name type="synonym">Oxyuris incognita</name>
    <dbReference type="NCBI Taxonomy" id="6306"/>
    <lineage>
        <taxon>Eukaryota</taxon>
        <taxon>Metazoa</taxon>
        <taxon>Ecdysozoa</taxon>
        <taxon>Nematoda</taxon>
        <taxon>Chromadorea</taxon>
        <taxon>Rhabditida</taxon>
        <taxon>Tylenchina</taxon>
        <taxon>Tylenchomorpha</taxon>
        <taxon>Tylenchoidea</taxon>
        <taxon>Meloidogynidae</taxon>
        <taxon>Meloidogyninae</taxon>
        <taxon>Meloidogyne</taxon>
        <taxon>Meloidogyne incognita group</taxon>
    </lineage>
</organism>